<organism evidence="1 2">
    <name type="scientific">Roseisalinus antarcticus</name>
    <dbReference type="NCBI Taxonomy" id="254357"/>
    <lineage>
        <taxon>Bacteria</taxon>
        <taxon>Pseudomonadati</taxon>
        <taxon>Pseudomonadota</taxon>
        <taxon>Alphaproteobacteria</taxon>
        <taxon>Rhodobacterales</taxon>
        <taxon>Roseobacteraceae</taxon>
        <taxon>Roseisalinus</taxon>
    </lineage>
</organism>
<name>A0A1Y5TS00_9RHOB</name>
<gene>
    <name evidence="1" type="ORF">ROA7023_03180</name>
</gene>
<dbReference type="OrthoDB" id="7838294at2"/>
<keyword evidence="2" id="KW-1185">Reference proteome</keyword>
<evidence type="ECO:0000313" key="1">
    <source>
        <dbReference type="EMBL" id="SLN66844.1"/>
    </source>
</evidence>
<dbReference type="RefSeq" id="WP_085879983.1">
    <property type="nucleotide sequence ID" value="NZ_FWFZ01000019.1"/>
</dbReference>
<sequence>MSQRRATPKLRRATNLLRAALGLPLPAGLSASERAALALRRTRPAAPPQDPTVVFLIPLVGRQHVTDHAAVTARLLGTLASFRAQTDPQWRAIVCSQEDPGLPEDHRITFLPFTSPVDGNDKWDKLAHLATHLPEFGGDAGYAMPFDADDLLHPGAVAEMRRGGAPGGYLVRTGYVRDVGTGDIALAGPRSLAQPLRKPFWKLCGSCAAFAFDTTRDRMDAEFIAAATRHEHRMFPYLAALAGRRLTVLSRPSVLYELNHGENFGARRGRVSFKTRFVQRYKVADPAAVAGIESEFALGRRTG</sequence>
<proteinExistence type="predicted"/>
<evidence type="ECO:0008006" key="3">
    <source>
        <dbReference type="Google" id="ProtNLM"/>
    </source>
</evidence>
<dbReference type="SUPFAM" id="SSF53448">
    <property type="entry name" value="Nucleotide-diphospho-sugar transferases"/>
    <property type="match status" value="1"/>
</dbReference>
<evidence type="ECO:0000313" key="2">
    <source>
        <dbReference type="Proteomes" id="UP000193900"/>
    </source>
</evidence>
<dbReference type="Proteomes" id="UP000193900">
    <property type="component" value="Unassembled WGS sequence"/>
</dbReference>
<dbReference type="AlphaFoldDB" id="A0A1Y5TS00"/>
<accession>A0A1Y5TS00</accession>
<reference evidence="1 2" key="1">
    <citation type="submission" date="2017-03" db="EMBL/GenBank/DDBJ databases">
        <authorList>
            <person name="Afonso C.L."/>
            <person name="Miller P.J."/>
            <person name="Scott M.A."/>
            <person name="Spackman E."/>
            <person name="Goraichik I."/>
            <person name="Dimitrov K.M."/>
            <person name="Suarez D.L."/>
            <person name="Swayne D.E."/>
        </authorList>
    </citation>
    <scope>NUCLEOTIDE SEQUENCE [LARGE SCALE GENOMIC DNA]</scope>
    <source>
        <strain evidence="1 2">CECT 7023</strain>
    </source>
</reference>
<dbReference type="EMBL" id="FWFZ01000019">
    <property type="protein sequence ID" value="SLN66844.1"/>
    <property type="molecule type" value="Genomic_DNA"/>
</dbReference>
<protein>
    <recommendedName>
        <fullName evidence="3">Glycosyl transferase family 2</fullName>
    </recommendedName>
</protein>
<dbReference type="InterPro" id="IPR029044">
    <property type="entry name" value="Nucleotide-diphossugar_trans"/>
</dbReference>